<dbReference type="AlphaFoldDB" id="A0A0A9GZ68"/>
<protein>
    <submittedName>
        <fullName evidence="1">Uncharacterized protein</fullName>
    </submittedName>
</protein>
<reference evidence="1" key="2">
    <citation type="journal article" date="2015" name="Data Brief">
        <title>Shoot transcriptome of the giant reed, Arundo donax.</title>
        <authorList>
            <person name="Barrero R.A."/>
            <person name="Guerrero F.D."/>
            <person name="Moolhuijzen P."/>
            <person name="Goolsby J.A."/>
            <person name="Tidwell J."/>
            <person name="Bellgard S.E."/>
            <person name="Bellgard M.I."/>
        </authorList>
    </citation>
    <scope>NUCLEOTIDE SEQUENCE</scope>
    <source>
        <tissue evidence="1">Shoot tissue taken approximately 20 cm above the soil surface</tissue>
    </source>
</reference>
<evidence type="ECO:0000313" key="1">
    <source>
        <dbReference type="EMBL" id="JAE25893.1"/>
    </source>
</evidence>
<dbReference type="EMBL" id="GBRH01172003">
    <property type="protein sequence ID" value="JAE25893.1"/>
    <property type="molecule type" value="Transcribed_RNA"/>
</dbReference>
<organism evidence="1">
    <name type="scientific">Arundo donax</name>
    <name type="common">Giant reed</name>
    <name type="synonym">Donax arundinaceus</name>
    <dbReference type="NCBI Taxonomy" id="35708"/>
    <lineage>
        <taxon>Eukaryota</taxon>
        <taxon>Viridiplantae</taxon>
        <taxon>Streptophyta</taxon>
        <taxon>Embryophyta</taxon>
        <taxon>Tracheophyta</taxon>
        <taxon>Spermatophyta</taxon>
        <taxon>Magnoliopsida</taxon>
        <taxon>Liliopsida</taxon>
        <taxon>Poales</taxon>
        <taxon>Poaceae</taxon>
        <taxon>PACMAD clade</taxon>
        <taxon>Arundinoideae</taxon>
        <taxon>Arundineae</taxon>
        <taxon>Arundo</taxon>
    </lineage>
</organism>
<name>A0A0A9GZ68_ARUDO</name>
<proteinExistence type="predicted"/>
<reference evidence="1" key="1">
    <citation type="submission" date="2014-09" db="EMBL/GenBank/DDBJ databases">
        <authorList>
            <person name="Magalhaes I.L.F."/>
            <person name="Oliveira U."/>
            <person name="Santos F.R."/>
            <person name="Vidigal T.H.D.A."/>
            <person name="Brescovit A.D."/>
            <person name="Santos A.J."/>
        </authorList>
    </citation>
    <scope>NUCLEOTIDE SEQUENCE</scope>
    <source>
        <tissue evidence="1">Shoot tissue taken approximately 20 cm above the soil surface</tissue>
    </source>
</reference>
<accession>A0A0A9GZ68</accession>
<sequence length="30" mass="3481">MALSCKSCVYIWARDNDTLVRGQRQFCSDN</sequence>